<gene>
    <name evidence="2" type="ordered locus">SELR_pSRC500260</name>
</gene>
<dbReference type="EMBL" id="AP012301">
    <property type="protein sequence ID" value="BAL85200.1"/>
    <property type="molecule type" value="Genomic_DNA"/>
</dbReference>
<accession>I0GWR3</accession>
<feature type="region of interest" description="Disordered" evidence="1">
    <location>
        <begin position="38"/>
        <end position="65"/>
    </location>
</feature>
<protein>
    <submittedName>
        <fullName evidence="2">Uncharacterized protein</fullName>
    </submittedName>
</protein>
<evidence type="ECO:0000256" key="1">
    <source>
        <dbReference type="SAM" id="MobiDB-lite"/>
    </source>
</evidence>
<feature type="compositionally biased region" description="Basic residues" evidence="1">
    <location>
        <begin position="54"/>
        <end position="65"/>
    </location>
</feature>
<dbReference type="RefSeq" id="WP_014426218.1">
    <property type="nucleotide sequence ID" value="NC_017074.1"/>
</dbReference>
<dbReference type="OrthoDB" id="1630761at2"/>
<dbReference type="PATRIC" id="fig|927704.6.peg.3543"/>
<keyword evidence="2" id="KW-0614">Plasmid</keyword>
<dbReference type="KEGG" id="sri:SELR_pSRC500260"/>
<organism evidence="2 3">
    <name type="scientific">Selenomonas ruminantium subsp. lactilytica (strain NBRC 103574 / TAM6421)</name>
    <dbReference type="NCBI Taxonomy" id="927704"/>
    <lineage>
        <taxon>Bacteria</taxon>
        <taxon>Bacillati</taxon>
        <taxon>Bacillota</taxon>
        <taxon>Negativicutes</taxon>
        <taxon>Selenomonadales</taxon>
        <taxon>Selenomonadaceae</taxon>
        <taxon>Selenomonas</taxon>
    </lineage>
</organism>
<name>I0GWR3_SELRL</name>
<reference evidence="2 3" key="1">
    <citation type="submission" date="2011-10" db="EMBL/GenBank/DDBJ databases">
        <title>Whole genome sequence of Selenomonas ruminantium subsp. lactilytica TAM6421.</title>
        <authorList>
            <person name="Oguchi A."/>
            <person name="Ankai A."/>
            <person name="Kaneko J."/>
            <person name="Yamada-Narita S."/>
            <person name="Fukui S."/>
            <person name="Takahashi M."/>
            <person name="Onodera T."/>
            <person name="Kojima S."/>
            <person name="Fushimi T."/>
            <person name="Abe N."/>
            <person name="Kamio Y."/>
            <person name="Yamazaki S."/>
            <person name="Fujita N."/>
        </authorList>
    </citation>
    <scope>NUCLEOTIDE SEQUENCE [LARGE SCALE GENOMIC DNA]</scope>
    <source>
        <strain evidence="3">NBRC 103574 / TAM6421</strain>
        <plasmid evidence="2 3">pSRC5</plasmid>
    </source>
</reference>
<geneLocation type="plasmid" evidence="2 3">
    <name>pSRC5</name>
</geneLocation>
<dbReference type="Proteomes" id="UP000007887">
    <property type="component" value="Plasmid pSRC5"/>
</dbReference>
<dbReference type="HOGENOM" id="CLU_119007_1_0_9"/>
<evidence type="ECO:0000313" key="3">
    <source>
        <dbReference type="Proteomes" id="UP000007887"/>
    </source>
</evidence>
<sequence length="146" mass="16574">MSDDGIEFANLDQFLQNIEYAANQAPATAEKYLKKAGNKLRKAAKDASPESHDQKKKSKHLKNRWSGKIKGMFGHDLEYDLRSKAPHYHLVERGHAKVTPNGRVVGFTPGTHFFEKAVQQFQSSGEVDKQLEKFFEEFKNQVEGGH</sequence>
<evidence type="ECO:0000313" key="2">
    <source>
        <dbReference type="EMBL" id="BAL85200.1"/>
    </source>
</evidence>
<dbReference type="InterPro" id="IPR010064">
    <property type="entry name" value="HK97-gp10_tail"/>
</dbReference>
<proteinExistence type="predicted"/>
<feature type="compositionally biased region" description="Basic and acidic residues" evidence="1">
    <location>
        <begin position="43"/>
        <end position="53"/>
    </location>
</feature>
<dbReference type="AlphaFoldDB" id="I0GWR3"/>
<dbReference type="Pfam" id="PF04883">
    <property type="entry name" value="HK97-gp10_like"/>
    <property type="match status" value="1"/>
</dbReference>